<keyword evidence="1" id="KW-0812">Transmembrane</keyword>
<protein>
    <recommendedName>
        <fullName evidence="3">F0F1-ATPase subunit</fullName>
    </recommendedName>
</protein>
<sequence>MSEPVEHDEHPDQAQPGSGLQSVSYLLAGIALYGGLGWLADKLFNTVWFLPAGLLIGTAAAVYLIVKRFGGRHE</sequence>
<evidence type="ECO:0000313" key="2">
    <source>
        <dbReference type="EMBL" id="CEP26892.1"/>
    </source>
</evidence>
<feature type="transmembrane region" description="Helical" evidence="1">
    <location>
        <begin position="23"/>
        <end position="40"/>
    </location>
</feature>
<dbReference type="EMBL" id="LM676425">
    <property type="protein sequence ID" value="CEP26892.1"/>
    <property type="molecule type" value="Genomic_DNA"/>
</dbReference>
<dbReference type="AlphaFoldDB" id="A0A068VSF8"/>
<accession>A0A068VSF8</accession>
<organism evidence="2">
    <name type="scientific">Propionibacterium freudenreichii subsp. freudenreichii</name>
    <dbReference type="NCBI Taxonomy" id="66712"/>
    <lineage>
        <taxon>Bacteria</taxon>
        <taxon>Bacillati</taxon>
        <taxon>Actinomycetota</taxon>
        <taxon>Actinomycetes</taxon>
        <taxon>Propionibacteriales</taxon>
        <taxon>Propionibacteriaceae</taxon>
        <taxon>Propionibacterium</taxon>
    </lineage>
</organism>
<keyword evidence="1" id="KW-1133">Transmembrane helix</keyword>
<dbReference type="PATRIC" id="fig|66712.6.peg.1164"/>
<reference evidence="2" key="1">
    <citation type="submission" date="2014-08" db="EMBL/GenBank/DDBJ databases">
        <authorList>
            <person name="Falentin Helene"/>
        </authorList>
    </citation>
    <scope>NUCLEOTIDE SEQUENCE</scope>
</reference>
<gene>
    <name evidence="2" type="ORF">PFCIRM138_10475</name>
</gene>
<name>A0A068VSF8_PROFF</name>
<evidence type="ECO:0008006" key="3">
    <source>
        <dbReference type="Google" id="ProtNLM"/>
    </source>
</evidence>
<dbReference type="InterPro" id="IPR032820">
    <property type="entry name" value="ATPase_put"/>
</dbReference>
<dbReference type="RefSeq" id="WP_013160945.1">
    <property type="nucleotide sequence ID" value="NZ_CP010341.1"/>
</dbReference>
<dbReference type="GeneID" id="61222277"/>
<keyword evidence="1" id="KW-0472">Membrane</keyword>
<evidence type="ECO:0000256" key="1">
    <source>
        <dbReference type="SAM" id="Phobius"/>
    </source>
</evidence>
<proteinExistence type="predicted"/>
<feature type="transmembrane region" description="Helical" evidence="1">
    <location>
        <begin position="46"/>
        <end position="66"/>
    </location>
</feature>
<dbReference type="KEGG" id="pfre:RM25_1135"/>
<dbReference type="Pfam" id="PF09527">
    <property type="entry name" value="ATPase_gene1"/>
    <property type="match status" value="1"/>
</dbReference>